<sequence>PLGLDPRRMGVDLGTSALLNLDSYFLFLTYIMLVFDSVLYMLLAMYFDKVLPGRCSLYLHSSRRCSTRKMPQTPVNPKEEELLFMLFQSRSLCLMLPPLPPSVLFGFIRTAFVFMRLLQNTLFHREILAMECR</sequence>
<name>A0A8V5G9P5_MELUD</name>
<reference evidence="1" key="1">
    <citation type="submission" date="2020-03" db="EMBL/GenBank/DDBJ databases">
        <title>Melopsittacus undulatus (budgerigar) genome, bMelUnd1, maternal haplotype with Z.</title>
        <authorList>
            <person name="Gedman G."/>
            <person name="Mountcastle J."/>
            <person name="Haase B."/>
            <person name="Formenti G."/>
            <person name="Wright T."/>
            <person name="Apodaca J."/>
            <person name="Pelan S."/>
            <person name="Chow W."/>
            <person name="Rhie A."/>
            <person name="Howe K."/>
            <person name="Fedrigo O."/>
            <person name="Jarvis E.D."/>
        </authorList>
    </citation>
    <scope>NUCLEOTIDE SEQUENCE [LARGE SCALE GENOMIC DNA]</scope>
</reference>
<protein>
    <submittedName>
        <fullName evidence="1">Uncharacterized protein</fullName>
    </submittedName>
</protein>
<reference evidence="1" key="2">
    <citation type="submission" date="2025-08" db="UniProtKB">
        <authorList>
            <consortium name="Ensembl"/>
        </authorList>
    </citation>
    <scope>IDENTIFICATION</scope>
</reference>
<dbReference type="Ensembl" id="ENSMUNT00000033580.1">
    <property type="protein sequence ID" value="ENSMUNP00000027933.1"/>
    <property type="gene ID" value="ENSMUNG00000016916.2"/>
</dbReference>
<accession>A0A8V5G9P5</accession>
<proteinExistence type="predicted"/>
<dbReference type="AlphaFoldDB" id="A0A8V5G9P5"/>
<reference evidence="1" key="3">
    <citation type="submission" date="2025-09" db="UniProtKB">
        <authorList>
            <consortium name="Ensembl"/>
        </authorList>
    </citation>
    <scope>IDENTIFICATION</scope>
</reference>
<dbReference type="Proteomes" id="UP000694405">
    <property type="component" value="Chromosome 11"/>
</dbReference>
<keyword evidence="2" id="KW-1185">Reference proteome</keyword>
<evidence type="ECO:0000313" key="1">
    <source>
        <dbReference type="Ensembl" id="ENSMUNP00000027933.1"/>
    </source>
</evidence>
<organism evidence="1 2">
    <name type="scientific">Melopsittacus undulatus</name>
    <name type="common">Budgerigar</name>
    <name type="synonym">Psittacus undulatus</name>
    <dbReference type="NCBI Taxonomy" id="13146"/>
    <lineage>
        <taxon>Eukaryota</taxon>
        <taxon>Metazoa</taxon>
        <taxon>Chordata</taxon>
        <taxon>Craniata</taxon>
        <taxon>Vertebrata</taxon>
        <taxon>Euteleostomi</taxon>
        <taxon>Archelosauria</taxon>
        <taxon>Archosauria</taxon>
        <taxon>Dinosauria</taxon>
        <taxon>Saurischia</taxon>
        <taxon>Theropoda</taxon>
        <taxon>Coelurosauria</taxon>
        <taxon>Aves</taxon>
        <taxon>Neognathae</taxon>
        <taxon>Neoaves</taxon>
        <taxon>Telluraves</taxon>
        <taxon>Australaves</taxon>
        <taxon>Psittaciformes</taxon>
        <taxon>Psittaculidae</taxon>
        <taxon>Melopsittacus</taxon>
    </lineage>
</organism>
<gene>
    <name evidence="1" type="primary">LOC101880807</name>
</gene>
<evidence type="ECO:0000313" key="2">
    <source>
        <dbReference type="Proteomes" id="UP000694405"/>
    </source>
</evidence>